<protein>
    <submittedName>
        <fullName evidence="6">Serine hydrolase</fullName>
    </submittedName>
</protein>
<dbReference type="RefSeq" id="WP_153496669.1">
    <property type="nucleotide sequence ID" value="NZ_CAXYUY010000012.1"/>
</dbReference>
<dbReference type="OrthoDB" id="2151402at2"/>
<keyword evidence="4" id="KW-1133">Transmembrane helix</keyword>
<dbReference type="InterPro" id="IPR050491">
    <property type="entry name" value="AmpC-like"/>
</dbReference>
<dbReference type="EMBL" id="WITJ01000011">
    <property type="protein sequence ID" value="MQW40002.1"/>
    <property type="molecule type" value="Genomic_DNA"/>
</dbReference>
<evidence type="ECO:0000256" key="3">
    <source>
        <dbReference type="SAM" id="MobiDB-lite"/>
    </source>
</evidence>
<dbReference type="PANTHER" id="PTHR46825:SF11">
    <property type="entry name" value="PENICILLIN-BINDING PROTEIN 4"/>
    <property type="match status" value="1"/>
</dbReference>
<sequence length="403" mass="44784">MEKRRKKKRIKRLNFVFLFLSILLGIIIGYLLPHPLSQNKTQKSESSSVVHAKTQSPSKKTTPSSSREVAPSFPATQPAMTPQETEINNQLKPYIGSQVGTLLIVRNGQIHFERGYGYFDVSKKIENNPNAQYQILSAQKTITAQMIMNLVENGQLSLTDKVSKFYPQLKNGDQIEIKNLLNMTSGLVKPTSLPTSTDDLTIADWTASNVTSNGKVGQWNYIDQNYVLLAGIVVKLTGTSYQKLFDQDFKAKLGLTHSGFVYNKDEVINLATPYHFTYQEPYSAPIVESDAQRYSELGAGNIAMTPGDFYTLISSILQNKTLSAQGNVLLHSLGTVTSGYSGGMYKRINYYTLSGVGYGYELKAKFTNDGKNAVIFMSNSFPTANDLIQQQLVANIFKLEFGL</sequence>
<keyword evidence="2 4" id="KW-0472">Membrane</keyword>
<dbReference type="GO" id="GO:0016787">
    <property type="term" value="F:hydrolase activity"/>
    <property type="evidence" value="ECO:0007669"/>
    <property type="project" value="UniProtKB-KW"/>
</dbReference>
<comment type="subcellular location">
    <subcellularLocation>
        <location evidence="1">Membrane</location>
    </subcellularLocation>
</comment>
<organism evidence="6 7">
    <name type="scientific">Lactococcus hircilactis</name>
    <dbReference type="NCBI Taxonomy" id="1494462"/>
    <lineage>
        <taxon>Bacteria</taxon>
        <taxon>Bacillati</taxon>
        <taxon>Bacillota</taxon>
        <taxon>Bacilli</taxon>
        <taxon>Lactobacillales</taxon>
        <taxon>Streptococcaceae</taxon>
        <taxon>Lactococcus</taxon>
    </lineage>
</organism>
<evidence type="ECO:0000256" key="1">
    <source>
        <dbReference type="ARBA" id="ARBA00004370"/>
    </source>
</evidence>
<evidence type="ECO:0000313" key="7">
    <source>
        <dbReference type="Proteomes" id="UP000439550"/>
    </source>
</evidence>
<dbReference type="Pfam" id="PF00144">
    <property type="entry name" value="Beta-lactamase"/>
    <property type="match status" value="1"/>
</dbReference>
<feature type="region of interest" description="Disordered" evidence="3">
    <location>
        <begin position="41"/>
        <end position="81"/>
    </location>
</feature>
<dbReference type="GO" id="GO:0016020">
    <property type="term" value="C:membrane"/>
    <property type="evidence" value="ECO:0007669"/>
    <property type="project" value="UniProtKB-SubCell"/>
</dbReference>
<keyword evidence="7" id="KW-1185">Reference proteome</keyword>
<gene>
    <name evidence="6" type="ORF">GHI93_08685</name>
</gene>
<dbReference type="Gene3D" id="3.40.710.10">
    <property type="entry name" value="DD-peptidase/beta-lactamase superfamily"/>
    <property type="match status" value="1"/>
</dbReference>
<feature type="compositionally biased region" description="Polar residues" evidence="3">
    <location>
        <begin position="41"/>
        <end position="55"/>
    </location>
</feature>
<dbReference type="Proteomes" id="UP000439550">
    <property type="component" value="Unassembled WGS sequence"/>
</dbReference>
<dbReference type="SUPFAM" id="SSF56601">
    <property type="entry name" value="beta-lactamase/transpeptidase-like"/>
    <property type="match status" value="1"/>
</dbReference>
<dbReference type="InterPro" id="IPR001466">
    <property type="entry name" value="Beta-lactam-related"/>
</dbReference>
<feature type="domain" description="Beta-lactamase-related" evidence="5">
    <location>
        <begin position="102"/>
        <end position="383"/>
    </location>
</feature>
<accession>A0A7X1Z960</accession>
<proteinExistence type="predicted"/>
<keyword evidence="6" id="KW-0378">Hydrolase</keyword>
<evidence type="ECO:0000259" key="5">
    <source>
        <dbReference type="Pfam" id="PF00144"/>
    </source>
</evidence>
<evidence type="ECO:0000256" key="4">
    <source>
        <dbReference type="SAM" id="Phobius"/>
    </source>
</evidence>
<feature type="compositionally biased region" description="Low complexity" evidence="3">
    <location>
        <begin position="56"/>
        <end position="66"/>
    </location>
</feature>
<keyword evidence="4" id="KW-0812">Transmembrane</keyword>
<dbReference type="PANTHER" id="PTHR46825">
    <property type="entry name" value="D-ALANYL-D-ALANINE-CARBOXYPEPTIDASE/ENDOPEPTIDASE AMPH"/>
    <property type="match status" value="1"/>
</dbReference>
<evidence type="ECO:0000256" key="2">
    <source>
        <dbReference type="ARBA" id="ARBA00023136"/>
    </source>
</evidence>
<name>A0A7X1Z960_9LACT</name>
<reference evidence="6 7" key="1">
    <citation type="submission" date="2019-10" db="EMBL/GenBank/DDBJ databases">
        <authorList>
            <person name="Dong K."/>
        </authorList>
    </citation>
    <scope>NUCLEOTIDE SEQUENCE [LARGE SCALE GENOMIC DNA]</scope>
    <source>
        <strain evidence="6 7">DSM 28960</strain>
    </source>
</reference>
<dbReference type="InterPro" id="IPR012338">
    <property type="entry name" value="Beta-lactam/transpept-like"/>
</dbReference>
<evidence type="ECO:0000313" key="6">
    <source>
        <dbReference type="EMBL" id="MQW40002.1"/>
    </source>
</evidence>
<dbReference type="AlphaFoldDB" id="A0A7X1Z960"/>
<comment type="caution">
    <text evidence="6">The sequence shown here is derived from an EMBL/GenBank/DDBJ whole genome shotgun (WGS) entry which is preliminary data.</text>
</comment>
<feature type="transmembrane region" description="Helical" evidence="4">
    <location>
        <begin position="12"/>
        <end position="32"/>
    </location>
</feature>